<dbReference type="Proteomes" id="UP000183410">
    <property type="component" value="Unassembled WGS sequence"/>
</dbReference>
<evidence type="ECO:0000313" key="2">
    <source>
        <dbReference type="Proteomes" id="UP000183410"/>
    </source>
</evidence>
<dbReference type="AlphaFoldDB" id="A0A1I2H273"/>
<dbReference type="Pfam" id="PF07505">
    <property type="entry name" value="DUF5131"/>
    <property type="match status" value="1"/>
</dbReference>
<proteinExistence type="predicted"/>
<keyword evidence="2" id="KW-1185">Reference proteome</keyword>
<dbReference type="OrthoDB" id="9787478at2"/>
<sequence length="247" mass="28803">MATMSSIEWTEATWNPVTGCTKVSDGCKNCYAATMAKRLHAMRNRRYENGFNLTLHHDLTKLPLTWKRPRRIFVNSMSDLYHKDIPIEFIHEVFETMNAAHWHTFQILTKRSERLLEISSQLRWPSNVWQGVSVENSRVLHRIDDLRLVPAQVRFLSIEPLLGPLDNLNLDGIHWVIVGGESGSGARPMNEEWVTSIRDQCLEQNVAFFFKQWGGVRKHRYGRELEGRTWDEFPDISTENQKKLITL</sequence>
<dbReference type="RefSeq" id="WP_046233658.1">
    <property type="nucleotide sequence ID" value="NZ_FONN01000019.1"/>
</dbReference>
<reference evidence="2" key="1">
    <citation type="submission" date="2016-10" db="EMBL/GenBank/DDBJ databases">
        <authorList>
            <person name="Varghese N."/>
            <person name="Submissions S."/>
        </authorList>
    </citation>
    <scope>NUCLEOTIDE SEQUENCE [LARGE SCALE GENOMIC DNA]</scope>
    <source>
        <strain evidence="2">CGMCC 1.10223</strain>
    </source>
</reference>
<dbReference type="EMBL" id="FONN01000019">
    <property type="protein sequence ID" value="SFF23369.1"/>
    <property type="molecule type" value="Genomic_DNA"/>
</dbReference>
<name>A0A1I2H273_9BACL</name>
<accession>A0A1I2H273</accession>
<organism evidence="1 2">
    <name type="scientific">Paenibacillus algorifonticola</name>
    <dbReference type="NCBI Taxonomy" id="684063"/>
    <lineage>
        <taxon>Bacteria</taxon>
        <taxon>Bacillati</taxon>
        <taxon>Bacillota</taxon>
        <taxon>Bacilli</taxon>
        <taxon>Bacillales</taxon>
        <taxon>Paenibacillaceae</taxon>
        <taxon>Paenibacillus</taxon>
    </lineage>
</organism>
<evidence type="ECO:0000313" key="1">
    <source>
        <dbReference type="EMBL" id="SFF23369.1"/>
    </source>
</evidence>
<dbReference type="InterPro" id="IPR011101">
    <property type="entry name" value="DUF5131"/>
</dbReference>
<protein>
    <submittedName>
        <fullName evidence="1">Protein gp37</fullName>
    </submittedName>
</protein>
<gene>
    <name evidence="1" type="ORF">SAMN04487969_11992</name>
</gene>